<dbReference type="PANTHER" id="PTHR30055">
    <property type="entry name" value="HTH-TYPE TRANSCRIPTIONAL REGULATOR RUTR"/>
    <property type="match status" value="1"/>
</dbReference>
<dbReference type="Proteomes" id="UP001193081">
    <property type="component" value="Unassembled WGS sequence"/>
</dbReference>
<name>A0ABS4D3Z5_9CHLR</name>
<keyword evidence="2" id="KW-0805">Transcription regulation</keyword>
<evidence type="ECO:0000256" key="4">
    <source>
        <dbReference type="ARBA" id="ARBA00023163"/>
    </source>
</evidence>
<evidence type="ECO:0000256" key="2">
    <source>
        <dbReference type="ARBA" id="ARBA00023015"/>
    </source>
</evidence>
<evidence type="ECO:0000256" key="5">
    <source>
        <dbReference type="PROSITE-ProRule" id="PRU00335"/>
    </source>
</evidence>
<dbReference type="InterPro" id="IPR009057">
    <property type="entry name" value="Homeodomain-like_sf"/>
</dbReference>
<accession>A0ABS4D3Z5</accession>
<protein>
    <submittedName>
        <fullName evidence="7">TetR family transcriptional regulator</fullName>
    </submittedName>
</protein>
<dbReference type="Gene3D" id="1.10.10.60">
    <property type="entry name" value="Homeodomain-like"/>
    <property type="match status" value="1"/>
</dbReference>
<dbReference type="EMBL" id="SIJK02000001">
    <property type="protein sequence ID" value="MBP1464148.1"/>
    <property type="molecule type" value="Genomic_DNA"/>
</dbReference>
<dbReference type="InterPro" id="IPR001647">
    <property type="entry name" value="HTH_TetR"/>
</dbReference>
<dbReference type="PROSITE" id="PS01081">
    <property type="entry name" value="HTH_TETR_1"/>
    <property type="match status" value="1"/>
</dbReference>
<dbReference type="SUPFAM" id="SSF48498">
    <property type="entry name" value="Tetracyclin repressor-like, C-terminal domain"/>
    <property type="match status" value="1"/>
</dbReference>
<dbReference type="PRINTS" id="PR00455">
    <property type="entry name" value="HTHTETR"/>
</dbReference>
<evidence type="ECO:0000259" key="6">
    <source>
        <dbReference type="PROSITE" id="PS50977"/>
    </source>
</evidence>
<dbReference type="Gene3D" id="1.10.357.10">
    <property type="entry name" value="Tetracycline Repressor, domain 2"/>
    <property type="match status" value="1"/>
</dbReference>
<dbReference type="InterPro" id="IPR050109">
    <property type="entry name" value="HTH-type_TetR-like_transc_reg"/>
</dbReference>
<gene>
    <name evidence="7" type="ORF">EYB53_000365</name>
</gene>
<evidence type="ECO:0000313" key="8">
    <source>
        <dbReference type="Proteomes" id="UP001193081"/>
    </source>
</evidence>
<dbReference type="Pfam" id="PF13977">
    <property type="entry name" value="TetR_C_6"/>
    <property type="match status" value="1"/>
</dbReference>
<evidence type="ECO:0000256" key="3">
    <source>
        <dbReference type="ARBA" id="ARBA00023125"/>
    </source>
</evidence>
<dbReference type="InterPro" id="IPR039538">
    <property type="entry name" value="BetI_C"/>
</dbReference>
<dbReference type="PANTHER" id="PTHR30055:SF175">
    <property type="entry name" value="HTH-TYPE TRANSCRIPTIONAL REPRESSOR KSTR2"/>
    <property type="match status" value="1"/>
</dbReference>
<dbReference type="InterPro" id="IPR023772">
    <property type="entry name" value="DNA-bd_HTH_TetR-type_CS"/>
</dbReference>
<keyword evidence="1" id="KW-0678">Repressor</keyword>
<evidence type="ECO:0000256" key="1">
    <source>
        <dbReference type="ARBA" id="ARBA00022491"/>
    </source>
</evidence>
<feature type="domain" description="HTH tetR-type" evidence="6">
    <location>
        <begin position="4"/>
        <end position="64"/>
    </location>
</feature>
<dbReference type="InterPro" id="IPR036271">
    <property type="entry name" value="Tet_transcr_reg_TetR-rel_C_sf"/>
</dbReference>
<dbReference type="SUPFAM" id="SSF46689">
    <property type="entry name" value="Homeodomain-like"/>
    <property type="match status" value="1"/>
</dbReference>
<dbReference type="Pfam" id="PF00440">
    <property type="entry name" value="TetR_N"/>
    <property type="match status" value="1"/>
</dbReference>
<organism evidence="7 8">
    <name type="scientific">Candidatus Chloroploca mongolica</name>
    <dbReference type="NCBI Taxonomy" id="2528176"/>
    <lineage>
        <taxon>Bacteria</taxon>
        <taxon>Bacillati</taxon>
        <taxon>Chloroflexota</taxon>
        <taxon>Chloroflexia</taxon>
        <taxon>Chloroflexales</taxon>
        <taxon>Chloroflexineae</taxon>
        <taxon>Oscillochloridaceae</taxon>
        <taxon>Candidatus Chloroploca</taxon>
    </lineage>
</organism>
<feature type="DNA-binding region" description="H-T-H motif" evidence="5">
    <location>
        <begin position="27"/>
        <end position="46"/>
    </location>
</feature>
<evidence type="ECO:0000313" key="7">
    <source>
        <dbReference type="EMBL" id="MBP1464148.1"/>
    </source>
</evidence>
<reference evidence="7 8" key="1">
    <citation type="submission" date="2021-03" db="EMBL/GenBank/DDBJ databases">
        <authorList>
            <person name="Grouzdev D.S."/>
        </authorList>
    </citation>
    <scope>NUCLEOTIDE SEQUENCE [LARGE SCALE GENOMIC DNA]</scope>
    <source>
        <strain evidence="7 8">M50-1</strain>
    </source>
</reference>
<keyword evidence="3 5" id="KW-0238">DNA-binding</keyword>
<sequence>MDAQDARDQILNAALALFAQQGFAHTSMNDIVRASGVSKGGVYWHFSSKDALVLAIFDAFFREQEVILTRVLNSAEHPALRLRRLVELAGAELEATTVRLPAPLEFYTLAAHNETLRARLAQFYTTYHEKLCHLLQAGIDEGVWTATTDVASTAHVVIAAIEGIILLWSLFPDQIKLREQMETTVALLLTGLAAEKG</sequence>
<comment type="caution">
    <text evidence="7">The sequence shown here is derived from an EMBL/GenBank/DDBJ whole genome shotgun (WGS) entry which is preliminary data.</text>
</comment>
<proteinExistence type="predicted"/>
<dbReference type="PROSITE" id="PS50977">
    <property type="entry name" value="HTH_TETR_2"/>
    <property type="match status" value="1"/>
</dbReference>
<dbReference type="RefSeq" id="WP_167857170.1">
    <property type="nucleotide sequence ID" value="NZ_SIJK02000001.1"/>
</dbReference>
<keyword evidence="4" id="KW-0804">Transcription</keyword>
<keyword evidence="8" id="KW-1185">Reference proteome</keyword>